<keyword evidence="8" id="KW-0969">Cilium</keyword>
<evidence type="ECO:0000256" key="4">
    <source>
        <dbReference type="ARBA" id="ARBA00024746"/>
    </source>
</evidence>
<gene>
    <name evidence="8" type="ORF">C8D97_10897</name>
</gene>
<evidence type="ECO:0000256" key="3">
    <source>
        <dbReference type="ARBA" id="ARBA00022795"/>
    </source>
</evidence>
<comment type="function">
    <text evidence="4 5">Required for flagellar hook formation. May act as a scaffolding protein.</text>
</comment>
<dbReference type="InterPro" id="IPR025965">
    <property type="entry name" value="FlgD/Vpr_Ig-like"/>
</dbReference>
<dbReference type="InterPro" id="IPR005648">
    <property type="entry name" value="FlgD"/>
</dbReference>
<evidence type="ECO:0000256" key="1">
    <source>
        <dbReference type="ARBA" id="ARBA00010577"/>
    </source>
</evidence>
<keyword evidence="3 5" id="KW-1005">Bacterial flagellum biogenesis</keyword>
<evidence type="ECO:0000259" key="6">
    <source>
        <dbReference type="Pfam" id="PF13860"/>
    </source>
</evidence>
<dbReference type="Pfam" id="PF03963">
    <property type="entry name" value="FlgD"/>
    <property type="match status" value="1"/>
</dbReference>
<dbReference type="Pfam" id="PF13860">
    <property type="entry name" value="FlgD_ig"/>
    <property type="match status" value="1"/>
</dbReference>
<feature type="domain" description="FlgD/Vpr Ig-like" evidence="6">
    <location>
        <begin position="113"/>
        <end position="180"/>
    </location>
</feature>
<evidence type="ECO:0000313" key="9">
    <source>
        <dbReference type="Proteomes" id="UP000245790"/>
    </source>
</evidence>
<evidence type="ECO:0000313" key="8">
    <source>
        <dbReference type="EMBL" id="PWK49188.1"/>
    </source>
</evidence>
<evidence type="ECO:0000256" key="2">
    <source>
        <dbReference type="ARBA" id="ARBA00016013"/>
    </source>
</evidence>
<dbReference type="GO" id="GO:0044781">
    <property type="term" value="P:bacterial-type flagellum organization"/>
    <property type="evidence" value="ECO:0007669"/>
    <property type="project" value="UniProtKB-UniRule"/>
</dbReference>
<dbReference type="EMBL" id="QGGU01000008">
    <property type="protein sequence ID" value="PWK49188.1"/>
    <property type="molecule type" value="Genomic_DNA"/>
</dbReference>
<dbReference type="Gene3D" id="2.30.30.910">
    <property type="match status" value="1"/>
</dbReference>
<evidence type="ECO:0000259" key="7">
    <source>
        <dbReference type="Pfam" id="PF13861"/>
    </source>
</evidence>
<keyword evidence="9" id="KW-1185">Reference proteome</keyword>
<dbReference type="Gene3D" id="2.60.40.4070">
    <property type="match status" value="1"/>
</dbReference>
<dbReference type="AlphaFoldDB" id="A0A316FJV2"/>
<proteinExistence type="inferred from homology"/>
<dbReference type="Proteomes" id="UP000245790">
    <property type="component" value="Unassembled WGS sequence"/>
</dbReference>
<feature type="domain" description="FlgD Tudor-like" evidence="7">
    <location>
        <begin position="88"/>
        <end position="223"/>
    </location>
</feature>
<organism evidence="8 9">
    <name type="scientific">Pleionea mediterranea</name>
    <dbReference type="NCBI Taxonomy" id="523701"/>
    <lineage>
        <taxon>Bacteria</taxon>
        <taxon>Pseudomonadati</taxon>
        <taxon>Pseudomonadota</taxon>
        <taxon>Gammaproteobacteria</taxon>
        <taxon>Oceanospirillales</taxon>
        <taxon>Pleioneaceae</taxon>
        <taxon>Pleionea</taxon>
    </lineage>
</organism>
<name>A0A316FJV2_9GAMM</name>
<keyword evidence="8" id="KW-0966">Cell projection</keyword>
<comment type="caution">
    <text evidence="8">The sequence shown here is derived from an EMBL/GenBank/DDBJ whole genome shotgun (WGS) entry which is preliminary data.</text>
</comment>
<protein>
    <recommendedName>
        <fullName evidence="2 5">Basal-body rod modification protein FlgD</fullName>
    </recommendedName>
</protein>
<dbReference type="OrthoDB" id="9785233at2"/>
<reference evidence="8 9" key="1">
    <citation type="submission" date="2018-05" db="EMBL/GenBank/DDBJ databases">
        <title>Genomic Encyclopedia of Type Strains, Phase IV (KMG-IV): sequencing the most valuable type-strain genomes for metagenomic binning, comparative biology and taxonomic classification.</title>
        <authorList>
            <person name="Goeker M."/>
        </authorList>
    </citation>
    <scope>NUCLEOTIDE SEQUENCE [LARGE SCALE GENOMIC DNA]</scope>
    <source>
        <strain evidence="8 9">DSM 25350</strain>
    </source>
</reference>
<sequence length="228" mass="24571">MTTINNDANNILRDLGLNQEENLESGRKEQLGQSDFLSLLTTQLANQDPFDPMDNKEFISQMAEFSSLSGMEELNQNFNTLASSLTSNQALQASALVGRSVMVPTSVGHLGEEGGIEGRVSLDQSTQNMWGEVKDASGQVVRRFEIGNYSQGDLEFEWDGMSDTGERMPEGVYSVNIYGQVGGTTEQLGTVIKAQVNSVNLGGSDGQVVLNLTGLGQVNLADIEEIGI</sequence>
<evidence type="ECO:0000256" key="5">
    <source>
        <dbReference type="RuleBase" id="RU362076"/>
    </source>
</evidence>
<dbReference type="InterPro" id="IPR025963">
    <property type="entry name" value="FLgD_Tudor"/>
</dbReference>
<keyword evidence="8" id="KW-0282">Flagellum</keyword>
<accession>A0A316FJV2</accession>
<comment type="similarity">
    <text evidence="1 5">Belongs to the FlgD family.</text>
</comment>
<dbReference type="Pfam" id="PF13861">
    <property type="entry name" value="FLgD_tudor"/>
    <property type="match status" value="1"/>
</dbReference>
<dbReference type="RefSeq" id="WP_109763989.1">
    <property type="nucleotide sequence ID" value="NZ_QGGU01000008.1"/>
</dbReference>